<dbReference type="Pfam" id="PF01345">
    <property type="entry name" value="DUF11"/>
    <property type="match status" value="1"/>
</dbReference>
<proteinExistence type="predicted"/>
<accession>A0A239G9N5</accession>
<keyword evidence="2" id="KW-0812">Transmembrane</keyword>
<evidence type="ECO:0000256" key="1">
    <source>
        <dbReference type="SAM" id="MobiDB-lite"/>
    </source>
</evidence>
<dbReference type="InterPro" id="IPR001434">
    <property type="entry name" value="OmcB-like_DUF11"/>
</dbReference>
<feature type="domain" description="DUF11" evidence="4">
    <location>
        <begin position="501"/>
        <end position="600"/>
    </location>
</feature>
<feature type="compositionally biased region" description="Pro residues" evidence="1">
    <location>
        <begin position="1509"/>
        <end position="1536"/>
    </location>
</feature>
<reference evidence="5 6" key="1">
    <citation type="submission" date="2017-06" db="EMBL/GenBank/DDBJ databases">
        <authorList>
            <person name="Kim H.J."/>
            <person name="Triplett B.A."/>
        </authorList>
    </citation>
    <scope>NUCLEOTIDE SEQUENCE [LARGE SCALE GENOMIC DNA]</scope>
    <source>
        <strain evidence="5 6">DSM 43151</strain>
    </source>
</reference>
<feature type="region of interest" description="Disordered" evidence="1">
    <location>
        <begin position="1505"/>
        <end position="1536"/>
    </location>
</feature>
<name>A0A239G9N5_9ACTN</name>
<feature type="signal peptide" evidence="3">
    <location>
        <begin position="1"/>
        <end position="22"/>
    </location>
</feature>
<evidence type="ECO:0000259" key="4">
    <source>
        <dbReference type="Pfam" id="PF01345"/>
    </source>
</evidence>
<organism evidence="5 6">
    <name type="scientific">Actinoplanes regularis</name>
    <dbReference type="NCBI Taxonomy" id="52697"/>
    <lineage>
        <taxon>Bacteria</taxon>
        <taxon>Bacillati</taxon>
        <taxon>Actinomycetota</taxon>
        <taxon>Actinomycetes</taxon>
        <taxon>Micromonosporales</taxon>
        <taxon>Micromonosporaceae</taxon>
        <taxon>Actinoplanes</taxon>
    </lineage>
</organism>
<keyword evidence="3" id="KW-0732">Signal</keyword>
<evidence type="ECO:0000256" key="2">
    <source>
        <dbReference type="SAM" id="Phobius"/>
    </source>
</evidence>
<keyword evidence="2" id="KW-1133">Transmembrane helix</keyword>
<dbReference type="NCBIfam" id="TIGR01451">
    <property type="entry name" value="B_ant_repeat"/>
    <property type="match status" value="1"/>
</dbReference>
<evidence type="ECO:0000256" key="3">
    <source>
        <dbReference type="SAM" id="SignalP"/>
    </source>
</evidence>
<dbReference type="PANTHER" id="PTHR34720">
    <property type="entry name" value="MICROCYSTIN DEPENDENT PROTEIN"/>
    <property type="match status" value="1"/>
</dbReference>
<keyword evidence="6" id="KW-1185">Reference proteome</keyword>
<dbReference type="Pfam" id="PF17963">
    <property type="entry name" value="Big_9"/>
    <property type="match status" value="10"/>
</dbReference>
<feature type="region of interest" description="Disordered" evidence="1">
    <location>
        <begin position="1414"/>
        <end position="1441"/>
    </location>
</feature>
<gene>
    <name evidence="5" type="ORF">SAMN06264365_12064</name>
</gene>
<feature type="chain" id="PRO_5038988430" evidence="3">
    <location>
        <begin position="23"/>
        <end position="1581"/>
    </location>
</feature>
<keyword evidence="2" id="KW-0472">Membrane</keyword>
<dbReference type="NCBIfam" id="NF012211">
    <property type="entry name" value="tand_rpt_95"/>
    <property type="match status" value="9"/>
</dbReference>
<evidence type="ECO:0000313" key="5">
    <source>
        <dbReference type="EMBL" id="SNS65143.1"/>
    </source>
</evidence>
<dbReference type="PANTHER" id="PTHR34720:SF9">
    <property type="entry name" value="BLR4714 PROTEIN"/>
    <property type="match status" value="1"/>
</dbReference>
<dbReference type="Gene3D" id="2.60.40.3440">
    <property type="match status" value="10"/>
</dbReference>
<dbReference type="RefSeq" id="WP_179277419.1">
    <property type="nucleotide sequence ID" value="NZ_BOMU01000091.1"/>
</dbReference>
<dbReference type="Proteomes" id="UP000198415">
    <property type="component" value="Unassembled WGS sequence"/>
</dbReference>
<dbReference type="InterPro" id="IPR047589">
    <property type="entry name" value="DUF11_rpt"/>
</dbReference>
<dbReference type="EMBL" id="FZNR01000020">
    <property type="protein sequence ID" value="SNS65143.1"/>
    <property type="molecule type" value="Genomic_DNA"/>
</dbReference>
<protein>
    <submittedName>
        <fullName evidence="5">Conserved repeat domain-containing protein</fullName>
    </submittedName>
</protein>
<sequence>MHRTAAAVLMMCLVITTGLFMAGSGDRSVAASAGFGLRFEANTNGSILIRGNANLVCPPAVTDCSNGRNGLGGKLDNNDFAMVNADADNDPVTVDDSTATMSLPPGSTVLFAGLYWSANTSAGASGTAAPAPANRNQVRFQTPGSTAWQPITADTVYGTGTPYQGFADVTGLVAGSGSGVYGVADIQAGTGVDRYAGWALAVAYQNPAEVLRALRVYDGLGSVSGSGTLDIPVSGFETPHSGPVRAEVGTVTFEGDLNKKGDALRLDGQLMSDAENPADNFFNSTVSSGGAPVGGRNPGFRNLFGVDIDLLDATDKLGHAVTSATLHLTTSGDTYYPGVVTFAIDLYAPKLVVSLDTTDVNGGDLTPGDVLEYRIEVRNEGNDPADSTVLSNVISSFTSYIPGSMQIEGVSVPDSITGDRIEVALGQIPYQGSTYLTFRVRIDAGTPTGSAITDVVSLSYTAHATSFDISGLVGTLVNVVTPTQSDLAATLVVSPAVVQRAALPAAITYLATVTNNGGALEPDAQAELTLPPGIDAGPLPAGCTGWGPVVTCPLGALLANTRATVTIPATVQAVAGPATLRASGTNPDPVPGNNSDSVTVPVNTAPRAVADTAGPGVIPVLANDDDPDGTVAALTVAIPTPPLHGAAIVLADGTIEYTPAPGWAGDDTFTYEITDPDGGSDRAVVTVRTPNAPPIAADDTAAVATNGTVTVPVTANDIDPNGDPLTVTAVSDPHLGAVSIVGNSIVFTPLNTTVGPVTFTYTVSDGQATATATLTVVVANAVPTAADDQVTVAFGGAVTVPVLANDRDINNDPLTVVAAGPATHGTVSLAGGVVTYQATEAGYSGTDLFGYTIDDGHGGQDSAQVTVTVLNAPPTAVDVSTTTPYLTPVRVDVLAGATDPNPADVLRVTGASDPAHGLVVRNPDGTLTYTPDAGWSGTDGFTYTLDDGQGGTDTGRVTIVVANAPPTARDDAVTLPSGVASTIDVLLNDDDPNGDPLTVTIGTPPSHGTATVSAGRVTYRPAAGYTGADSLHYTISDGRGGTSGATVTIRLANVPPTARPDTASTPMNTPVTIDLTGNDDDPNGDPLTLRSWSTAVHGTVAAGPAGTVVYTPVAGFTGLDTFVYTIADSHALTDTAIVTVVVRSASPIAVDDTAETGSGVPVTIDAAANDTDPAGGALTVHSAGPPGHGTASLQAGGLIRYVPTAGFAGFDTFPYDVRDSFGNLARARVRVLVRDAPVARPDFAAVLTGQAVGVDVLANDDSRVAGRLTIGSVGRPGRGTATRVGDTIRYTAPAAWTGRVDFGYTVLDALGGTARTTVTVTVTDDVTPRGVPDSRVTPYLKAITVPVLANDLDPSRSLRVVAVGAPDHGTAVIHAGRTVTYTPPDGFSGVARFTYTAVDDAGNRTGTTVTITVGSPPAVPDKAEKTRPGQPVSLPLPGVDDLGRPVAERRISQPSHGTARLNADGSVTYTPDPGFLGEDRFNYEIVDADGNVALGTIFITVSTSGFPGSPEPPPASPSPAVPPGSPTLPARPAPPLPRTGLPYGAASTKLFAIAALLTMLGALLWTGTSAPARHYQPRHRR</sequence>
<feature type="transmembrane region" description="Helical" evidence="2">
    <location>
        <begin position="1550"/>
        <end position="1572"/>
    </location>
</feature>
<evidence type="ECO:0000313" key="6">
    <source>
        <dbReference type="Proteomes" id="UP000198415"/>
    </source>
</evidence>